<dbReference type="RefSeq" id="XP_016612123.1">
    <property type="nucleotide sequence ID" value="XM_016749844.1"/>
</dbReference>
<reference evidence="4 5" key="1">
    <citation type="submission" date="2009-08" db="EMBL/GenBank/DDBJ databases">
        <title>The Genome Sequence of Spizellomyces punctatus strain DAOM BR117.</title>
        <authorList>
            <consortium name="The Broad Institute Genome Sequencing Platform"/>
            <person name="Russ C."/>
            <person name="Cuomo C."/>
            <person name="Shea T."/>
            <person name="Young S.K."/>
            <person name="Zeng Q."/>
            <person name="Koehrsen M."/>
            <person name="Haas B."/>
            <person name="Borodovsky M."/>
            <person name="Guigo R."/>
            <person name="Alvarado L."/>
            <person name="Berlin A."/>
            <person name="Bochicchio J."/>
            <person name="Borenstein D."/>
            <person name="Chapman S."/>
            <person name="Chen Z."/>
            <person name="Engels R."/>
            <person name="Freedman E."/>
            <person name="Gellesch M."/>
            <person name="Goldberg J."/>
            <person name="Griggs A."/>
            <person name="Gujja S."/>
            <person name="Heiman D."/>
            <person name="Hepburn T."/>
            <person name="Howarth C."/>
            <person name="Jen D."/>
            <person name="Larson L."/>
            <person name="Lewis B."/>
            <person name="Mehta T."/>
            <person name="Park D."/>
            <person name="Pearson M."/>
            <person name="Roberts A."/>
            <person name="Saif S."/>
            <person name="Shenoy N."/>
            <person name="Sisk P."/>
            <person name="Stolte C."/>
            <person name="Sykes S."/>
            <person name="Thomson T."/>
            <person name="Walk T."/>
            <person name="White J."/>
            <person name="Yandava C."/>
            <person name="Burger G."/>
            <person name="Gray M.W."/>
            <person name="Holland P.W.H."/>
            <person name="King N."/>
            <person name="Lang F.B.F."/>
            <person name="Roger A.J."/>
            <person name="Ruiz-Trillo I."/>
            <person name="Lander E."/>
            <person name="Nusbaum C."/>
        </authorList>
    </citation>
    <scope>NUCLEOTIDE SEQUENCE [LARGE SCALE GENOMIC DNA]</scope>
    <source>
        <strain evidence="4 5">DAOM BR117</strain>
    </source>
</reference>
<sequence length="486" mass="54475">MEDSPQPERKSANRRAAALSFLANISLGKDSKPKPPQSNRPGSSKPVSPAAQDVPDIAVEKPRQSASQNGVGVEELIPPNVVDTVQYEKAPPVQRQYNEKEKAAISFLASISLDASSDKEKVPSVEQVPLQFPVPLGGSFASTGFSETMQSLGVSNTPQASYMPPAYQIYSGRVLNRQRDSTSRRGSLTDVGSVSPCNTMSGHRVTLTTVTGAPLSVFSIIPYRDAKSKPRRRRTRSSKFAPHYFDKIGFNLNMDAVKRRKFAQSYAHLLEPALSLEPKTVENSLYHPFFLDDPELRTGKHRTVITLPCFMGSIIQYSKPSDIKKELNEHFRETHPTVDSTLTLTQIRRLKDRLLKVGEMQDLELSSVACAYVYFEKLVLKNLVSKETRRLVAAVCLFLAAKVNDPKEVNYTKLLETMEKVLDVAPKEVMANEFPIYTALEFTLFVPLWEVMPHLERIIDASASHNTIEDYIENKTFFMHLFHLKD</sequence>
<dbReference type="STRING" id="645134.A0A0L0HT98"/>
<dbReference type="InterPro" id="IPR006671">
    <property type="entry name" value="Cyclin_N"/>
</dbReference>
<feature type="compositionally biased region" description="Polar residues" evidence="2">
    <location>
        <begin position="37"/>
        <end position="46"/>
    </location>
</feature>
<dbReference type="Proteomes" id="UP000053201">
    <property type="component" value="Unassembled WGS sequence"/>
</dbReference>
<dbReference type="eggNOG" id="KOG4164">
    <property type="taxonomic scope" value="Eukaryota"/>
</dbReference>
<dbReference type="InterPro" id="IPR012388">
    <property type="entry name" value="CABLES1/2"/>
</dbReference>
<keyword evidence="1" id="KW-0195">Cyclin</keyword>
<dbReference type="InterPro" id="IPR013763">
    <property type="entry name" value="Cyclin-like_dom"/>
</dbReference>
<accession>A0A0L0HT98</accession>
<evidence type="ECO:0000256" key="1">
    <source>
        <dbReference type="RuleBase" id="RU000383"/>
    </source>
</evidence>
<dbReference type="OrthoDB" id="5353095at2759"/>
<dbReference type="InParanoid" id="A0A0L0HT98"/>
<proteinExistence type="inferred from homology"/>
<comment type="similarity">
    <text evidence="1">Belongs to the cyclin family.</text>
</comment>
<evidence type="ECO:0000313" key="4">
    <source>
        <dbReference type="EMBL" id="KND04084.1"/>
    </source>
</evidence>
<dbReference type="EMBL" id="KQ257451">
    <property type="protein sequence ID" value="KND04084.1"/>
    <property type="molecule type" value="Genomic_DNA"/>
</dbReference>
<protein>
    <recommendedName>
        <fullName evidence="3">Cyclin-like domain-containing protein</fullName>
    </recommendedName>
</protein>
<keyword evidence="5" id="KW-1185">Reference proteome</keyword>
<dbReference type="PANTHER" id="PTHR22896:SF0">
    <property type="entry name" value="CYCLIN N-TERMINAL DOMAIN-CONTAINING PROTEIN"/>
    <property type="match status" value="1"/>
</dbReference>
<evidence type="ECO:0000256" key="2">
    <source>
        <dbReference type="SAM" id="MobiDB-lite"/>
    </source>
</evidence>
<dbReference type="SUPFAM" id="SSF47954">
    <property type="entry name" value="Cyclin-like"/>
    <property type="match status" value="1"/>
</dbReference>
<feature type="region of interest" description="Disordered" evidence="2">
    <location>
        <begin position="23"/>
        <end position="70"/>
    </location>
</feature>
<gene>
    <name evidence="4" type="ORF">SPPG_01526</name>
</gene>
<dbReference type="GO" id="GO:0051726">
    <property type="term" value="P:regulation of cell cycle"/>
    <property type="evidence" value="ECO:0007669"/>
    <property type="project" value="InterPro"/>
</dbReference>
<dbReference type="AlphaFoldDB" id="A0A0L0HT98"/>
<evidence type="ECO:0000259" key="3">
    <source>
        <dbReference type="SMART" id="SM00385"/>
    </source>
</evidence>
<evidence type="ECO:0000313" key="5">
    <source>
        <dbReference type="Proteomes" id="UP000053201"/>
    </source>
</evidence>
<dbReference type="SMART" id="SM00385">
    <property type="entry name" value="CYCLIN"/>
    <property type="match status" value="1"/>
</dbReference>
<dbReference type="GeneID" id="27685184"/>
<organism evidence="4 5">
    <name type="scientific">Spizellomyces punctatus (strain DAOM BR117)</name>
    <dbReference type="NCBI Taxonomy" id="645134"/>
    <lineage>
        <taxon>Eukaryota</taxon>
        <taxon>Fungi</taxon>
        <taxon>Fungi incertae sedis</taxon>
        <taxon>Chytridiomycota</taxon>
        <taxon>Chytridiomycota incertae sedis</taxon>
        <taxon>Chytridiomycetes</taxon>
        <taxon>Spizellomycetales</taxon>
        <taxon>Spizellomycetaceae</taxon>
        <taxon>Spizellomyces</taxon>
    </lineage>
</organism>
<name>A0A0L0HT98_SPIPD</name>
<feature type="domain" description="Cyclin-like" evidence="3">
    <location>
        <begin position="352"/>
        <end position="438"/>
    </location>
</feature>
<dbReference type="VEuPathDB" id="FungiDB:SPPG_01526"/>
<dbReference type="InterPro" id="IPR036915">
    <property type="entry name" value="Cyclin-like_sf"/>
</dbReference>
<dbReference type="PANTHER" id="PTHR22896">
    <property type="entry name" value="CDK5 AND ABL1 ENZYME SUBSTRATE 1"/>
    <property type="match status" value="1"/>
</dbReference>
<dbReference type="CDD" id="cd20556">
    <property type="entry name" value="CYCLIN_CABLES"/>
    <property type="match status" value="1"/>
</dbReference>
<dbReference type="Gene3D" id="1.10.472.10">
    <property type="entry name" value="Cyclin-like"/>
    <property type="match status" value="1"/>
</dbReference>
<dbReference type="Pfam" id="PF00134">
    <property type="entry name" value="Cyclin_N"/>
    <property type="match status" value="1"/>
</dbReference>